<evidence type="ECO:0000256" key="1">
    <source>
        <dbReference type="SAM" id="Phobius"/>
    </source>
</evidence>
<evidence type="ECO:0000313" key="2">
    <source>
        <dbReference type="WBParaSite" id="MCU_008399-RA"/>
    </source>
</evidence>
<reference evidence="2" key="1">
    <citation type="submission" date="2019-11" db="UniProtKB">
        <authorList>
            <consortium name="WormBaseParasite"/>
        </authorList>
    </citation>
    <scope>IDENTIFICATION</scope>
</reference>
<organism evidence="2">
    <name type="scientific">Mesocestoides corti</name>
    <name type="common">Flatworm</name>
    <dbReference type="NCBI Taxonomy" id="53468"/>
    <lineage>
        <taxon>Eukaryota</taxon>
        <taxon>Metazoa</taxon>
        <taxon>Spiralia</taxon>
        <taxon>Lophotrochozoa</taxon>
        <taxon>Platyhelminthes</taxon>
        <taxon>Cestoda</taxon>
        <taxon>Eucestoda</taxon>
        <taxon>Cyclophyllidea</taxon>
        <taxon>Mesocestoididae</taxon>
        <taxon>Mesocestoides</taxon>
    </lineage>
</organism>
<sequence>MDKVEVSNSDFMNQWETAYIACGSILAIVIIIVIASLLTCFVMRKKSKKTTAVPEGNRRPVYGGWHQADAYPTSSGYVAQPQYVQPSGDHKLAPSAEILHYKYQKEHANNQVTPSAPPMPQLPNGEDFVYEVPGLASQQTEKEVLNPLYDH</sequence>
<accession>A0A5K3FI86</accession>
<protein>
    <submittedName>
        <fullName evidence="2">Neural proliferation differentiation and control protein 1</fullName>
    </submittedName>
</protein>
<keyword evidence="1" id="KW-0472">Membrane</keyword>
<name>A0A5K3FI86_MESCO</name>
<feature type="transmembrane region" description="Helical" evidence="1">
    <location>
        <begin position="18"/>
        <end position="42"/>
    </location>
</feature>
<dbReference type="WBParaSite" id="MCU_008399-RA">
    <property type="protein sequence ID" value="MCU_008399-RA"/>
    <property type="gene ID" value="MCU_008399"/>
</dbReference>
<keyword evidence="1" id="KW-0812">Transmembrane</keyword>
<keyword evidence="1" id="KW-1133">Transmembrane helix</keyword>
<dbReference type="AlphaFoldDB" id="A0A5K3FI86"/>
<proteinExistence type="predicted"/>